<dbReference type="AlphaFoldDB" id="A0A0J6WHG8"/>
<dbReference type="InterPro" id="IPR013078">
    <property type="entry name" value="His_Pase_superF_clade-1"/>
</dbReference>
<keyword evidence="1" id="KW-0378">Hydrolase</keyword>
<dbReference type="GO" id="GO:0005737">
    <property type="term" value="C:cytoplasm"/>
    <property type="evidence" value="ECO:0007669"/>
    <property type="project" value="TreeGrafter"/>
</dbReference>
<dbReference type="Gene3D" id="3.40.50.1240">
    <property type="entry name" value="Phosphoglycerate mutase-like"/>
    <property type="match status" value="1"/>
</dbReference>
<dbReference type="InterPro" id="IPR050275">
    <property type="entry name" value="PGM_Phosphatase"/>
</dbReference>
<dbReference type="InterPro" id="IPR029033">
    <property type="entry name" value="His_PPase_superfam"/>
</dbReference>
<comment type="caution">
    <text evidence="1">The sequence shown here is derived from an EMBL/GenBank/DDBJ whole genome shotgun (WGS) entry which is preliminary data.</text>
</comment>
<evidence type="ECO:0000313" key="2">
    <source>
        <dbReference type="Proteomes" id="UP000036313"/>
    </source>
</evidence>
<dbReference type="PATRIC" id="fig|1807.14.peg.127"/>
<dbReference type="Pfam" id="PF00300">
    <property type="entry name" value="His_Phos_1"/>
    <property type="match status" value="1"/>
</dbReference>
<dbReference type="Proteomes" id="UP000036313">
    <property type="component" value="Unassembled WGS sequence"/>
</dbReference>
<dbReference type="GO" id="GO:0016791">
    <property type="term" value="F:phosphatase activity"/>
    <property type="evidence" value="ECO:0007669"/>
    <property type="project" value="TreeGrafter"/>
</dbReference>
<name>A0A0J6WHG8_9MYCO</name>
<sequence>MLAGHSDPNLSAQGEVQAGILAEVLGRRDPSRTVLFVTPLRRTAQTAEPTAAVLGATPTVLGELREVCLGTFEGLEFEKRSQAGDPLLQRVFDEQRWDVLPGAESMAAFTQRVSAGMAMVLNGVPALSTAIVFTHGGVIAEACRQVTGSQPFAFVAVENGSLTRFTVEAGGRWRLRSFNDTAHLTVGPSPVDR</sequence>
<dbReference type="PANTHER" id="PTHR48100:SF1">
    <property type="entry name" value="HISTIDINE PHOSPHATASE FAMILY PROTEIN-RELATED"/>
    <property type="match status" value="1"/>
</dbReference>
<dbReference type="SUPFAM" id="SSF53254">
    <property type="entry name" value="Phosphoglycerate mutase-like"/>
    <property type="match status" value="1"/>
</dbReference>
<dbReference type="PANTHER" id="PTHR48100">
    <property type="entry name" value="BROAD-SPECIFICITY PHOSPHATASE YOR283W-RELATED"/>
    <property type="match status" value="1"/>
</dbReference>
<evidence type="ECO:0000313" key="1">
    <source>
        <dbReference type="EMBL" id="KMO81999.1"/>
    </source>
</evidence>
<reference evidence="1 2" key="1">
    <citation type="journal article" date="2015" name="Genome Biol. Evol.">
        <title>Characterization of Three Mycobacterium spp. with Potential Use in Bioremediation by Genome Sequencing and Comparative Genomics.</title>
        <authorList>
            <person name="Das S."/>
            <person name="Pettersson B.M."/>
            <person name="Behra P.R."/>
            <person name="Ramesh M."/>
            <person name="Dasgupta S."/>
            <person name="Bhattacharya A."/>
            <person name="Kirsebom L.A."/>
        </authorList>
    </citation>
    <scope>NUCLEOTIDE SEQUENCE [LARGE SCALE GENOMIC DNA]</scope>
    <source>
        <strain evidence="1 2">DSM 44075</strain>
    </source>
</reference>
<proteinExistence type="predicted"/>
<accession>A0A0J6WHG8</accession>
<dbReference type="EMBL" id="JYNU01000001">
    <property type="protein sequence ID" value="KMO81999.1"/>
    <property type="molecule type" value="Genomic_DNA"/>
</dbReference>
<dbReference type="CDD" id="cd07067">
    <property type="entry name" value="HP_PGM_like"/>
    <property type="match status" value="1"/>
</dbReference>
<gene>
    <name evidence="1" type="primary">pspB_1</name>
    <name evidence="1" type="ORF">MOBUDSM44075_00122</name>
</gene>
<protein>
    <submittedName>
        <fullName evidence="1">Putative phosphoserine phosphatase 2</fullName>
        <ecNumber evidence="1">3.1.3.3</ecNumber>
    </submittedName>
</protein>
<dbReference type="EC" id="3.1.3.3" evidence="1"/>
<organism evidence="1 2">
    <name type="scientific">Mycolicibacterium obuense</name>
    <dbReference type="NCBI Taxonomy" id="1807"/>
    <lineage>
        <taxon>Bacteria</taxon>
        <taxon>Bacillati</taxon>
        <taxon>Actinomycetota</taxon>
        <taxon>Actinomycetes</taxon>
        <taxon>Mycobacteriales</taxon>
        <taxon>Mycobacteriaceae</taxon>
        <taxon>Mycolicibacterium</taxon>
    </lineage>
</organism>